<gene>
    <name evidence="2" type="ORF">D8M06_07685</name>
</gene>
<evidence type="ECO:0000313" key="2">
    <source>
        <dbReference type="EMBL" id="RKQ34255.1"/>
    </source>
</evidence>
<dbReference type="InterPro" id="IPR012337">
    <property type="entry name" value="RNaseH-like_sf"/>
</dbReference>
<comment type="caution">
    <text evidence="2">The sequence shown here is derived from an EMBL/GenBank/DDBJ whole genome shotgun (WGS) entry which is preliminary data.</text>
</comment>
<reference evidence="2 3" key="1">
    <citation type="journal article" date="2016" name="Int. J. Syst. Evol. Microbiol.">
        <title>Oceanobacillus halophilus sp. nov., a novel moderately halophilic bacterium from a hypersaline lake.</title>
        <authorList>
            <person name="Amoozegar M.A."/>
            <person name="Bagheri M."/>
            <person name="Makhdoumi A."/>
            <person name="Nikou M.M."/>
            <person name="Fazeli S.A.S."/>
            <person name="Schumann P."/>
            <person name="Sproer C."/>
            <person name="Sanchez-Porro C."/>
            <person name="Ventosa A."/>
        </authorList>
    </citation>
    <scope>NUCLEOTIDE SEQUENCE [LARGE SCALE GENOMIC DNA]</scope>
    <source>
        <strain evidence="2 3">DSM 23996</strain>
    </source>
</reference>
<sequence>MRLNKYQMNGLSSGIPYMLNMNRKFGRSFNYKRIYRYVVENVLNQKFIADKPNEKWVTDVTKFKYGSSNIAYLSTILDLYDGSIVSYVLGYSNNKKLVFKTIDQSIALSPCDHPTYP</sequence>
<feature type="domain" description="Integrase catalytic" evidence="1">
    <location>
        <begin position="48"/>
        <end position="117"/>
    </location>
</feature>
<accession>A0A495A3Q9</accession>
<evidence type="ECO:0000259" key="1">
    <source>
        <dbReference type="PROSITE" id="PS50994"/>
    </source>
</evidence>
<dbReference type="GO" id="GO:0015074">
    <property type="term" value="P:DNA integration"/>
    <property type="evidence" value="ECO:0007669"/>
    <property type="project" value="InterPro"/>
</dbReference>
<dbReference type="OrthoDB" id="9781005at2"/>
<dbReference type="SUPFAM" id="SSF53098">
    <property type="entry name" value="Ribonuclease H-like"/>
    <property type="match status" value="1"/>
</dbReference>
<proteinExistence type="predicted"/>
<evidence type="ECO:0000313" key="3">
    <source>
        <dbReference type="Proteomes" id="UP000269301"/>
    </source>
</evidence>
<dbReference type="PANTHER" id="PTHR46889">
    <property type="entry name" value="TRANSPOSASE INSF FOR INSERTION SEQUENCE IS3B-RELATED"/>
    <property type="match status" value="1"/>
</dbReference>
<dbReference type="RefSeq" id="WP_121203818.1">
    <property type="nucleotide sequence ID" value="NZ_RBZP01000004.1"/>
</dbReference>
<dbReference type="InterPro" id="IPR001584">
    <property type="entry name" value="Integrase_cat-core"/>
</dbReference>
<dbReference type="Proteomes" id="UP000269301">
    <property type="component" value="Unassembled WGS sequence"/>
</dbReference>
<name>A0A495A3Q9_9BACI</name>
<dbReference type="PANTHER" id="PTHR46889:SF4">
    <property type="entry name" value="TRANSPOSASE INSO FOR INSERTION SEQUENCE ELEMENT IS911B-RELATED"/>
    <property type="match status" value="1"/>
</dbReference>
<dbReference type="InterPro" id="IPR050900">
    <property type="entry name" value="Transposase_IS3/IS150/IS904"/>
</dbReference>
<protein>
    <recommendedName>
        <fullName evidence="1">Integrase catalytic domain-containing protein</fullName>
    </recommendedName>
</protein>
<dbReference type="EMBL" id="RBZP01000004">
    <property type="protein sequence ID" value="RKQ34255.1"/>
    <property type="molecule type" value="Genomic_DNA"/>
</dbReference>
<dbReference type="AlphaFoldDB" id="A0A495A3Q9"/>
<dbReference type="PROSITE" id="PS50994">
    <property type="entry name" value="INTEGRASE"/>
    <property type="match status" value="1"/>
</dbReference>
<organism evidence="2 3">
    <name type="scientific">Oceanobacillus halophilus</name>
    <dbReference type="NCBI Taxonomy" id="930130"/>
    <lineage>
        <taxon>Bacteria</taxon>
        <taxon>Bacillati</taxon>
        <taxon>Bacillota</taxon>
        <taxon>Bacilli</taxon>
        <taxon>Bacillales</taxon>
        <taxon>Bacillaceae</taxon>
        <taxon>Oceanobacillus</taxon>
    </lineage>
</organism>
<dbReference type="Pfam" id="PF00665">
    <property type="entry name" value="rve"/>
    <property type="match status" value="1"/>
</dbReference>
<keyword evidence="3" id="KW-1185">Reference proteome</keyword>